<gene>
    <name evidence="1" type="ORF">SVUK_LOCUS2434</name>
</gene>
<dbReference type="OrthoDB" id="5815200at2759"/>
<evidence type="ECO:0000313" key="1">
    <source>
        <dbReference type="EMBL" id="VDM67436.1"/>
    </source>
</evidence>
<proteinExistence type="predicted"/>
<accession>A0A3P7ID40</accession>
<reference evidence="1 2" key="1">
    <citation type="submission" date="2018-11" db="EMBL/GenBank/DDBJ databases">
        <authorList>
            <consortium name="Pathogen Informatics"/>
        </authorList>
    </citation>
    <scope>NUCLEOTIDE SEQUENCE [LARGE SCALE GENOMIC DNA]</scope>
</reference>
<evidence type="ECO:0000313" key="2">
    <source>
        <dbReference type="Proteomes" id="UP000270094"/>
    </source>
</evidence>
<protein>
    <submittedName>
        <fullName evidence="1">Uncharacterized protein</fullName>
    </submittedName>
</protein>
<name>A0A3P7ID40_STRVU</name>
<sequence length="64" mass="7142">MSNFYRDGEKSPRPIGTELDAVAIAIARRLIFTDSRHDGEAEEPDSPLQAIVYANDHARDSEIL</sequence>
<dbReference type="EMBL" id="UYYB01005514">
    <property type="protein sequence ID" value="VDM67436.1"/>
    <property type="molecule type" value="Genomic_DNA"/>
</dbReference>
<dbReference type="AlphaFoldDB" id="A0A3P7ID40"/>
<keyword evidence="2" id="KW-1185">Reference proteome</keyword>
<organism evidence="1 2">
    <name type="scientific">Strongylus vulgaris</name>
    <name type="common">Blood worm</name>
    <dbReference type="NCBI Taxonomy" id="40348"/>
    <lineage>
        <taxon>Eukaryota</taxon>
        <taxon>Metazoa</taxon>
        <taxon>Ecdysozoa</taxon>
        <taxon>Nematoda</taxon>
        <taxon>Chromadorea</taxon>
        <taxon>Rhabditida</taxon>
        <taxon>Rhabditina</taxon>
        <taxon>Rhabditomorpha</taxon>
        <taxon>Strongyloidea</taxon>
        <taxon>Strongylidae</taxon>
        <taxon>Strongylus</taxon>
    </lineage>
</organism>
<dbReference type="Proteomes" id="UP000270094">
    <property type="component" value="Unassembled WGS sequence"/>
</dbReference>